<dbReference type="Proteomes" id="UP001064048">
    <property type="component" value="Chromosome 23"/>
</dbReference>
<reference evidence="1 2" key="1">
    <citation type="journal article" date="2022" name="Genome Biol. Evol.">
        <title>The Spruce Budworm Genome: Reconstructing the Evolutionary History of Antifreeze Proteins.</title>
        <authorList>
            <person name="Beliveau C."/>
            <person name="Gagne P."/>
            <person name="Picq S."/>
            <person name="Vernygora O."/>
            <person name="Keeling C.I."/>
            <person name="Pinkney K."/>
            <person name="Doucet D."/>
            <person name="Wen F."/>
            <person name="Johnston J.S."/>
            <person name="Maaroufi H."/>
            <person name="Boyle B."/>
            <person name="Laroche J."/>
            <person name="Dewar K."/>
            <person name="Juretic N."/>
            <person name="Blackburn G."/>
            <person name="Nisole A."/>
            <person name="Brunet B."/>
            <person name="Brandao M."/>
            <person name="Lumley L."/>
            <person name="Duan J."/>
            <person name="Quan G."/>
            <person name="Lucarotti C.J."/>
            <person name="Roe A.D."/>
            <person name="Sperling F.A.H."/>
            <person name="Levesque R.C."/>
            <person name="Cusson M."/>
        </authorList>
    </citation>
    <scope>NUCLEOTIDE SEQUENCE [LARGE SCALE GENOMIC DNA]</scope>
    <source>
        <strain evidence="1">Glfc:IPQL:Cfum</strain>
    </source>
</reference>
<keyword evidence="2" id="KW-1185">Reference proteome</keyword>
<evidence type="ECO:0000313" key="1">
    <source>
        <dbReference type="EMBL" id="KAI8439245.1"/>
    </source>
</evidence>
<sequence length="67" mass="7759">MAYGYGAMAGGYSGYYEGTAMAGGMGFPAARGYPEDWRPYSQPDYYEERDYEREVYRRDYDRRAPPT</sequence>
<comment type="caution">
    <text evidence="1">The sequence shown here is derived from an EMBL/GenBank/DDBJ whole genome shotgun (WGS) entry which is preliminary data.</text>
</comment>
<organism evidence="1 2">
    <name type="scientific">Choristoneura fumiferana</name>
    <name type="common">Spruce budworm moth</name>
    <name type="synonym">Archips fumiferana</name>
    <dbReference type="NCBI Taxonomy" id="7141"/>
    <lineage>
        <taxon>Eukaryota</taxon>
        <taxon>Metazoa</taxon>
        <taxon>Ecdysozoa</taxon>
        <taxon>Arthropoda</taxon>
        <taxon>Hexapoda</taxon>
        <taxon>Insecta</taxon>
        <taxon>Pterygota</taxon>
        <taxon>Neoptera</taxon>
        <taxon>Endopterygota</taxon>
        <taxon>Lepidoptera</taxon>
        <taxon>Glossata</taxon>
        <taxon>Ditrysia</taxon>
        <taxon>Tortricoidea</taxon>
        <taxon>Tortricidae</taxon>
        <taxon>Tortricinae</taxon>
        <taxon>Choristoneura</taxon>
    </lineage>
</organism>
<gene>
    <name evidence="1" type="ORF">MSG28_013084</name>
</gene>
<proteinExistence type="predicted"/>
<name>A0ACC0KSG0_CHOFU</name>
<protein>
    <submittedName>
        <fullName evidence="1">Uncharacterized protein</fullName>
    </submittedName>
</protein>
<accession>A0ACC0KSG0</accession>
<evidence type="ECO:0000313" key="2">
    <source>
        <dbReference type="Proteomes" id="UP001064048"/>
    </source>
</evidence>
<dbReference type="EMBL" id="CM046123">
    <property type="protein sequence ID" value="KAI8439245.1"/>
    <property type="molecule type" value="Genomic_DNA"/>
</dbReference>